<evidence type="ECO:0000313" key="12">
    <source>
        <dbReference type="Proteomes" id="UP001151287"/>
    </source>
</evidence>
<evidence type="ECO:0000256" key="1">
    <source>
        <dbReference type="ARBA" id="ARBA00001968"/>
    </source>
</evidence>
<feature type="chain" id="PRO_5040317374" description="DDE Tnp4 domain-containing protein" evidence="8">
    <location>
        <begin position="23"/>
        <end position="468"/>
    </location>
</feature>
<feature type="domain" description="DUF8040" evidence="10">
    <location>
        <begin position="108"/>
        <end position="200"/>
    </location>
</feature>
<evidence type="ECO:0008006" key="13">
    <source>
        <dbReference type="Google" id="ProtNLM"/>
    </source>
</evidence>
<dbReference type="PANTHER" id="PTHR22930">
    <property type="match status" value="1"/>
</dbReference>
<evidence type="ECO:0000259" key="10">
    <source>
        <dbReference type="Pfam" id="PF26138"/>
    </source>
</evidence>
<evidence type="ECO:0000256" key="6">
    <source>
        <dbReference type="ARBA" id="ARBA00022801"/>
    </source>
</evidence>
<comment type="similarity">
    <text evidence="3">Belongs to the HARBI1 family.</text>
</comment>
<dbReference type="Pfam" id="PF13359">
    <property type="entry name" value="DDE_Tnp_4"/>
    <property type="match status" value="1"/>
</dbReference>
<feature type="domain" description="DDE Tnp4" evidence="9">
    <location>
        <begin position="238"/>
        <end position="403"/>
    </location>
</feature>
<dbReference type="GO" id="GO:0005634">
    <property type="term" value="C:nucleus"/>
    <property type="evidence" value="ECO:0007669"/>
    <property type="project" value="UniProtKB-SubCell"/>
</dbReference>
<dbReference type="GO" id="GO:0046872">
    <property type="term" value="F:metal ion binding"/>
    <property type="evidence" value="ECO:0007669"/>
    <property type="project" value="UniProtKB-KW"/>
</dbReference>
<keyword evidence="8" id="KW-0732">Signal</keyword>
<keyword evidence="12" id="KW-1185">Reference proteome</keyword>
<dbReference type="Pfam" id="PF26138">
    <property type="entry name" value="DUF8040"/>
    <property type="match status" value="1"/>
</dbReference>
<evidence type="ECO:0000256" key="7">
    <source>
        <dbReference type="ARBA" id="ARBA00023242"/>
    </source>
</evidence>
<gene>
    <name evidence="11" type="ORF">LUZ63_001408</name>
</gene>
<dbReference type="InterPro" id="IPR027806">
    <property type="entry name" value="HARBI1_dom"/>
</dbReference>
<comment type="caution">
    <text evidence="11">The sequence shown here is derived from an EMBL/GenBank/DDBJ whole genome shotgun (WGS) entry which is preliminary data.</text>
</comment>
<evidence type="ECO:0000256" key="4">
    <source>
        <dbReference type="ARBA" id="ARBA00022722"/>
    </source>
</evidence>
<comment type="subcellular location">
    <subcellularLocation>
        <location evidence="2">Nucleus</location>
    </subcellularLocation>
</comment>
<dbReference type="EMBL" id="JAMQYH010000001">
    <property type="protein sequence ID" value="KAJ1701629.1"/>
    <property type="molecule type" value="Genomic_DNA"/>
</dbReference>
<evidence type="ECO:0000259" key="9">
    <source>
        <dbReference type="Pfam" id="PF13359"/>
    </source>
</evidence>
<name>A0A9Q0CY60_9POAL</name>
<dbReference type="InterPro" id="IPR045249">
    <property type="entry name" value="HARBI1-like"/>
</dbReference>
<dbReference type="PANTHER" id="PTHR22930:SF259">
    <property type="entry name" value="OS08G0106900 PROTEIN"/>
    <property type="match status" value="1"/>
</dbReference>
<feature type="signal peptide" evidence="8">
    <location>
        <begin position="1"/>
        <end position="22"/>
    </location>
</feature>
<reference evidence="11" key="1">
    <citation type="journal article" date="2022" name="Cell">
        <title>Repeat-based holocentromeres influence genome architecture and karyotype evolution.</title>
        <authorList>
            <person name="Hofstatter P.G."/>
            <person name="Thangavel G."/>
            <person name="Lux T."/>
            <person name="Neumann P."/>
            <person name="Vondrak T."/>
            <person name="Novak P."/>
            <person name="Zhang M."/>
            <person name="Costa L."/>
            <person name="Castellani M."/>
            <person name="Scott A."/>
            <person name="Toegelov H."/>
            <person name="Fuchs J."/>
            <person name="Mata-Sucre Y."/>
            <person name="Dias Y."/>
            <person name="Vanzela A.L.L."/>
            <person name="Huettel B."/>
            <person name="Almeida C.C.S."/>
            <person name="Simkova H."/>
            <person name="Souza G."/>
            <person name="Pedrosa-Harand A."/>
            <person name="Macas J."/>
            <person name="Mayer K.F.X."/>
            <person name="Houben A."/>
            <person name="Marques A."/>
        </authorList>
    </citation>
    <scope>NUCLEOTIDE SEQUENCE</scope>
    <source>
        <strain evidence="11">RhyBre1mFocal</strain>
    </source>
</reference>
<sequence length="468" mass="53886">MLVVMVDSILLISLLYFHFVGTPDSNHKFSFFISREFQVLVPFQFQGAFSLSGLQSIYLRINTMDSDDEIEEQNLMMAAMLMMMENNKMRNTLTTCMLEWEEVTNDKPLSGPEWIMDQLDGHYSRCYESYRMSTDHFNALCNELKLKGLQSKVDVIIEEQVAMFLQLVGQSHNMRKIGEDFQHSTETVWRCFRNVLHYVLKLGSKYIKLPDSNTPIHPWVSEGTQYAPFKDALGAIGGTHIPAFPNQNDMSKEIFRNRKGVDTQNVMAAVDFDGNFVAVIAGWEGSAHDNMILHSAVEKGFFIVPPGKFYLVDAGYANTLQFLAPFRGIAYHLRSFHDCARTHGEYRYNNPQECYNHRHAQLRIIVERTFGILKGRFHILKDMHPFKYKIQTKIVRACCILHNFINHQNSLQNVSDDNFFEHSEENNAVEDEGTQVGDVQTTDLQNGGDFQNGANLRNRIKDALWEMM</sequence>
<keyword evidence="4" id="KW-0540">Nuclease</keyword>
<evidence type="ECO:0000256" key="2">
    <source>
        <dbReference type="ARBA" id="ARBA00004123"/>
    </source>
</evidence>
<comment type="cofactor">
    <cofactor evidence="1">
        <name>a divalent metal cation</name>
        <dbReference type="ChEBI" id="CHEBI:60240"/>
    </cofactor>
</comment>
<dbReference type="GO" id="GO:0016787">
    <property type="term" value="F:hydrolase activity"/>
    <property type="evidence" value="ECO:0007669"/>
    <property type="project" value="UniProtKB-KW"/>
</dbReference>
<protein>
    <recommendedName>
        <fullName evidence="13">DDE Tnp4 domain-containing protein</fullName>
    </recommendedName>
</protein>
<dbReference type="Proteomes" id="UP001151287">
    <property type="component" value="Unassembled WGS sequence"/>
</dbReference>
<organism evidence="11 12">
    <name type="scientific">Rhynchospora breviuscula</name>
    <dbReference type="NCBI Taxonomy" id="2022672"/>
    <lineage>
        <taxon>Eukaryota</taxon>
        <taxon>Viridiplantae</taxon>
        <taxon>Streptophyta</taxon>
        <taxon>Embryophyta</taxon>
        <taxon>Tracheophyta</taxon>
        <taxon>Spermatophyta</taxon>
        <taxon>Magnoliopsida</taxon>
        <taxon>Liliopsida</taxon>
        <taxon>Poales</taxon>
        <taxon>Cyperaceae</taxon>
        <taxon>Cyperoideae</taxon>
        <taxon>Rhynchosporeae</taxon>
        <taxon>Rhynchospora</taxon>
    </lineage>
</organism>
<dbReference type="GO" id="GO:0004518">
    <property type="term" value="F:nuclease activity"/>
    <property type="evidence" value="ECO:0007669"/>
    <property type="project" value="UniProtKB-KW"/>
</dbReference>
<keyword evidence="6" id="KW-0378">Hydrolase</keyword>
<evidence type="ECO:0000256" key="5">
    <source>
        <dbReference type="ARBA" id="ARBA00022723"/>
    </source>
</evidence>
<evidence type="ECO:0000256" key="8">
    <source>
        <dbReference type="SAM" id="SignalP"/>
    </source>
</evidence>
<accession>A0A9Q0CY60</accession>
<evidence type="ECO:0000256" key="3">
    <source>
        <dbReference type="ARBA" id="ARBA00006958"/>
    </source>
</evidence>
<keyword evidence="5" id="KW-0479">Metal-binding</keyword>
<evidence type="ECO:0000313" key="11">
    <source>
        <dbReference type="EMBL" id="KAJ1701629.1"/>
    </source>
</evidence>
<dbReference type="AlphaFoldDB" id="A0A9Q0CY60"/>
<keyword evidence="7" id="KW-0539">Nucleus</keyword>
<proteinExistence type="inferred from homology"/>
<dbReference type="OrthoDB" id="630366at2759"/>
<dbReference type="InterPro" id="IPR058353">
    <property type="entry name" value="DUF8040"/>
</dbReference>